<accession>A0A0L0UK67</accession>
<comment type="caution">
    <text evidence="1">The sequence shown here is derived from an EMBL/GenBank/DDBJ whole genome shotgun (WGS) entry which is preliminary data.</text>
</comment>
<dbReference type="EMBL" id="AJIL01005414">
    <property type="protein sequence ID" value="KNE87433.1"/>
    <property type="molecule type" value="Genomic_DNA"/>
</dbReference>
<name>A0A0L0UK67_9BASI</name>
<keyword evidence="2" id="KW-1185">Reference proteome</keyword>
<dbReference type="AlphaFoldDB" id="A0A0L0UK67"/>
<feature type="non-terminal residue" evidence="1">
    <location>
        <position position="1"/>
    </location>
</feature>
<proteinExistence type="predicted"/>
<evidence type="ECO:0000313" key="1">
    <source>
        <dbReference type="EMBL" id="KNE87433.1"/>
    </source>
</evidence>
<protein>
    <submittedName>
        <fullName evidence="1">Uncharacterized protein</fullName>
    </submittedName>
</protein>
<organism evidence="1 2">
    <name type="scientific">Puccinia striiformis f. sp. tritici PST-78</name>
    <dbReference type="NCBI Taxonomy" id="1165861"/>
    <lineage>
        <taxon>Eukaryota</taxon>
        <taxon>Fungi</taxon>
        <taxon>Dikarya</taxon>
        <taxon>Basidiomycota</taxon>
        <taxon>Pucciniomycotina</taxon>
        <taxon>Pucciniomycetes</taxon>
        <taxon>Pucciniales</taxon>
        <taxon>Pucciniaceae</taxon>
        <taxon>Puccinia</taxon>
    </lineage>
</organism>
<gene>
    <name evidence="1" type="ORF">PSTG_19182</name>
</gene>
<dbReference type="Proteomes" id="UP000054564">
    <property type="component" value="Unassembled WGS sequence"/>
</dbReference>
<evidence type="ECO:0000313" key="2">
    <source>
        <dbReference type="Proteomes" id="UP000054564"/>
    </source>
</evidence>
<sequence length="86" mass="9818">EHNIAYDLSNSIADRNEADYILEQRAWDRFKSKDSSLKEKAVAWGVTTAMKVKRKIGAGCGFKAAIRAAKNFQGLYQYQKRVECCR</sequence>
<reference evidence="2" key="1">
    <citation type="submission" date="2014-03" db="EMBL/GenBank/DDBJ databases">
        <title>The Genome Sequence of Puccinia striiformis f. sp. tritici PST-78.</title>
        <authorList>
            <consortium name="The Broad Institute Genome Sequencing Platform"/>
            <person name="Cuomo C."/>
            <person name="Hulbert S."/>
            <person name="Chen X."/>
            <person name="Walker B."/>
            <person name="Young S.K."/>
            <person name="Zeng Q."/>
            <person name="Gargeya S."/>
            <person name="Fitzgerald M."/>
            <person name="Haas B."/>
            <person name="Abouelleil A."/>
            <person name="Alvarado L."/>
            <person name="Arachchi H.M."/>
            <person name="Berlin A.M."/>
            <person name="Chapman S.B."/>
            <person name="Goldberg J."/>
            <person name="Griggs A."/>
            <person name="Gujja S."/>
            <person name="Hansen M."/>
            <person name="Howarth C."/>
            <person name="Imamovic A."/>
            <person name="Larimer J."/>
            <person name="McCowan C."/>
            <person name="Montmayeur A."/>
            <person name="Murphy C."/>
            <person name="Neiman D."/>
            <person name="Pearson M."/>
            <person name="Priest M."/>
            <person name="Roberts A."/>
            <person name="Saif S."/>
            <person name="Shea T."/>
            <person name="Sisk P."/>
            <person name="Sykes S."/>
            <person name="Wortman J."/>
            <person name="Nusbaum C."/>
            <person name="Birren B."/>
        </authorList>
    </citation>
    <scope>NUCLEOTIDE SEQUENCE [LARGE SCALE GENOMIC DNA]</scope>
    <source>
        <strain evidence="2">race PST-78</strain>
    </source>
</reference>